<dbReference type="NCBIfam" id="TIGR02104">
    <property type="entry name" value="pulA_typeI"/>
    <property type="match status" value="1"/>
</dbReference>
<dbReference type="SUPFAM" id="SSF51445">
    <property type="entry name" value="(Trans)glycosidases"/>
    <property type="match status" value="1"/>
</dbReference>
<dbReference type="Gene3D" id="3.20.20.80">
    <property type="entry name" value="Glycosidases"/>
    <property type="match status" value="1"/>
</dbReference>
<dbReference type="Proteomes" id="UP000190080">
    <property type="component" value="Unassembled WGS sequence"/>
</dbReference>
<dbReference type="Gene3D" id="2.60.40.10">
    <property type="entry name" value="Immunoglobulins"/>
    <property type="match status" value="1"/>
</dbReference>
<reference evidence="3 4" key="1">
    <citation type="submission" date="2017-03" db="EMBL/GenBank/DDBJ databases">
        <title>Genome sequence of Clostridium oryzae DSM 28571.</title>
        <authorList>
            <person name="Poehlein A."/>
            <person name="Daniel R."/>
        </authorList>
    </citation>
    <scope>NUCLEOTIDE SEQUENCE [LARGE SCALE GENOMIC DNA]</scope>
    <source>
        <strain evidence="3 4">DSM 28571</strain>
    </source>
</reference>
<comment type="caution">
    <text evidence="3">The sequence shown here is derived from an EMBL/GenBank/DDBJ whole genome shotgun (WGS) entry which is preliminary data.</text>
</comment>
<evidence type="ECO:0000313" key="4">
    <source>
        <dbReference type="Proteomes" id="UP000190080"/>
    </source>
</evidence>
<dbReference type="Pfam" id="PF02922">
    <property type="entry name" value="CBM_48"/>
    <property type="match status" value="1"/>
</dbReference>
<dbReference type="PANTHER" id="PTHR43002">
    <property type="entry name" value="GLYCOGEN DEBRANCHING ENZYME"/>
    <property type="match status" value="1"/>
</dbReference>
<evidence type="ECO:0000256" key="1">
    <source>
        <dbReference type="ARBA" id="ARBA00008061"/>
    </source>
</evidence>
<dbReference type="GO" id="GO:0005975">
    <property type="term" value="P:carbohydrate metabolic process"/>
    <property type="evidence" value="ECO:0007669"/>
    <property type="project" value="InterPro"/>
</dbReference>
<keyword evidence="3" id="KW-0378">Hydrolase</keyword>
<dbReference type="InterPro" id="IPR017853">
    <property type="entry name" value="GH"/>
</dbReference>
<sequence length="710" mass="80432">MQLLNCSLIDFTTVCIKTDSSDYLNQQNINVINGKKFISIEKTSIKDSCVYLKLTAEINIKYKTIIEYDNQKFNVNYYSLYSTKEFDDRYYTEKPLGIHYSKTQTIFKLWSPIAENVDLLIYDSANSVPSKFSMEETKNGVWQIKLSGDYNGFFYNYQVKIQGEENEIIDPYARACSINGIKGAILDFSLSNPKGFSKDSHIPLSNYSDAVLYEINVRDISIHPDSGIEKKGKFLGLCEENTSSSKNILTGLSHIKELGITHVQLMPVFDFSYQSVDEEHPYKYNWGYDPQNYNIPEGNYSTAPSNPLSRILELKQAVAAFHRNNIGVIMDVVYNHIFKYEYSNLHNLFPHYFFRECENGDISNGSGCGNDIASEHSMVRKFITDSLIYWMEEYHIDGFRFDLMGILDVDTVNYIISQLKSRNSDVIIYGEGWNMGTAIAECKRCSINNNRATKNLGFFNDVIRDSIKGSVFQENEKGFVSGKQNLESMIKYCAAGCCITVDDKSPIFDSPTQTINYISCHDNYTLWDKLKISCPGASENNLKAMCKLAYGILLTSQGIPLLHSGCEFCRTKSGISNSYNATDIINRIDWNLKYKNMDLFQYVKGLISIRRGHNAFREVSSEDIKDHLVFLPSPPNTVAYLLKDNGARDSWNDILIIYNSTSETQSISIPDGSWNIVANGKSAGLEVLEKIEGSMITVSPVSAIIAYKSN</sequence>
<dbReference type="Pfam" id="PF21653">
    <property type="entry name" value="pulA_all-beta"/>
    <property type="match status" value="1"/>
</dbReference>
<evidence type="ECO:0000313" key="3">
    <source>
        <dbReference type="EMBL" id="OPJ64186.1"/>
    </source>
</evidence>
<name>A0A1V4IW61_9CLOT</name>
<keyword evidence="4" id="KW-1185">Reference proteome</keyword>
<dbReference type="GO" id="GO:0051060">
    <property type="term" value="F:pullulanase activity"/>
    <property type="evidence" value="ECO:0007669"/>
    <property type="project" value="UniProtKB-EC"/>
</dbReference>
<dbReference type="InterPro" id="IPR013780">
    <property type="entry name" value="Glyco_hydro_b"/>
</dbReference>
<dbReference type="RefSeq" id="WP_079422189.1">
    <property type="nucleotide sequence ID" value="NZ_MZGV01000005.1"/>
</dbReference>
<dbReference type="InterPro" id="IPR011840">
    <property type="entry name" value="PulA_typeI"/>
</dbReference>
<gene>
    <name evidence="3" type="primary">pulA</name>
    <name evidence="3" type="ORF">CLORY_07510</name>
</gene>
<dbReference type="SMR" id="A0A1V4IW61"/>
<dbReference type="EMBL" id="MZGV01000005">
    <property type="protein sequence ID" value="OPJ64186.1"/>
    <property type="molecule type" value="Genomic_DNA"/>
</dbReference>
<dbReference type="AlphaFoldDB" id="A0A1V4IW61"/>
<accession>A0A1V4IW61</accession>
<evidence type="ECO:0000259" key="2">
    <source>
        <dbReference type="SMART" id="SM00642"/>
    </source>
</evidence>
<dbReference type="STRING" id="1450648.CLORY_07510"/>
<dbReference type="InterPro" id="IPR004193">
    <property type="entry name" value="Glyco_hydro_13_N"/>
</dbReference>
<dbReference type="CDD" id="cd11341">
    <property type="entry name" value="AmyAc_Pullulanase_LD-like"/>
    <property type="match status" value="1"/>
</dbReference>
<comment type="similarity">
    <text evidence="1">Belongs to the glycosyl hydrolase 13 family.</text>
</comment>
<protein>
    <submittedName>
        <fullName evidence="3">Pullulanase</fullName>
        <ecNumber evidence="3">3.2.1.41</ecNumber>
    </submittedName>
</protein>
<proteinExistence type="inferred from homology"/>
<dbReference type="OrthoDB" id="9761875at2"/>
<dbReference type="EC" id="3.2.1.41" evidence="3"/>
<feature type="domain" description="Glycosyl hydrolase family 13 catalytic" evidence="2">
    <location>
        <begin position="240"/>
        <end position="610"/>
    </location>
</feature>
<dbReference type="InterPro" id="IPR006047">
    <property type="entry name" value="GH13_cat_dom"/>
</dbReference>
<dbReference type="SUPFAM" id="SSF81296">
    <property type="entry name" value="E set domains"/>
    <property type="match status" value="1"/>
</dbReference>
<dbReference type="InterPro" id="IPR049117">
    <property type="entry name" value="pulA_all-beta"/>
</dbReference>
<dbReference type="InterPro" id="IPR013783">
    <property type="entry name" value="Ig-like_fold"/>
</dbReference>
<organism evidence="3 4">
    <name type="scientific">Clostridium oryzae</name>
    <dbReference type="NCBI Taxonomy" id="1450648"/>
    <lineage>
        <taxon>Bacteria</taxon>
        <taxon>Bacillati</taxon>
        <taxon>Bacillota</taxon>
        <taxon>Clostridia</taxon>
        <taxon>Eubacteriales</taxon>
        <taxon>Clostridiaceae</taxon>
        <taxon>Clostridium</taxon>
    </lineage>
</organism>
<keyword evidence="3" id="KW-0326">Glycosidase</keyword>
<dbReference type="CDD" id="cd02860">
    <property type="entry name" value="E_set_Pullulanase"/>
    <property type="match status" value="1"/>
</dbReference>
<dbReference type="SMART" id="SM00642">
    <property type="entry name" value="Aamy"/>
    <property type="match status" value="1"/>
</dbReference>
<dbReference type="InterPro" id="IPR014756">
    <property type="entry name" value="Ig_E-set"/>
</dbReference>
<dbReference type="Gene3D" id="2.60.40.1180">
    <property type="entry name" value="Golgi alpha-mannosidase II"/>
    <property type="match status" value="1"/>
</dbReference>